<dbReference type="PIRSF" id="PIRSF005639">
    <property type="entry name" value="Glut_amidoT_SNO"/>
    <property type="match status" value="1"/>
</dbReference>
<dbReference type="CDD" id="cd01749">
    <property type="entry name" value="GATase1_PB"/>
    <property type="match status" value="1"/>
</dbReference>
<comment type="caution">
    <text evidence="13">The sequence shown here is derived from an EMBL/GenBank/DDBJ whole genome shotgun (WGS) entry which is preliminary data.</text>
</comment>
<feature type="active site" description="Charge relay system" evidence="10 11">
    <location>
        <position position="185"/>
    </location>
</feature>
<keyword evidence="4 10" id="KW-0315">Glutamine amidotransferase</keyword>
<comment type="function">
    <text evidence="8 10">Catalyzes the hydrolysis of glutamine to glutamate and ammonia as part of the biosynthesis of pyridoxal 5'-phosphate. The resulting ammonia molecule is channeled to the active site of PdxS.</text>
</comment>
<dbReference type="EC" id="3.5.1.2" evidence="10"/>
<comment type="subunit">
    <text evidence="9 10">In the presence of PdxS, forms a dodecamer of heterodimers. Only shows activity in the heterodimer.</text>
</comment>
<dbReference type="Pfam" id="PF01174">
    <property type="entry name" value="SNO"/>
    <property type="match status" value="1"/>
</dbReference>
<evidence type="ECO:0000256" key="8">
    <source>
        <dbReference type="ARBA" id="ARBA00054599"/>
    </source>
</evidence>
<comment type="catalytic activity">
    <reaction evidence="7 10">
        <text>L-glutamine + H2O = L-glutamate + NH4(+)</text>
        <dbReference type="Rhea" id="RHEA:15889"/>
        <dbReference type="ChEBI" id="CHEBI:15377"/>
        <dbReference type="ChEBI" id="CHEBI:28938"/>
        <dbReference type="ChEBI" id="CHEBI:29985"/>
        <dbReference type="ChEBI" id="CHEBI:58359"/>
        <dbReference type="EC" id="3.5.1.2"/>
    </reaction>
</comment>
<dbReference type="SUPFAM" id="SSF52317">
    <property type="entry name" value="Class I glutamine amidotransferase-like"/>
    <property type="match status" value="1"/>
</dbReference>
<dbReference type="PANTHER" id="PTHR31559">
    <property type="entry name" value="PYRIDOXAL 5'-PHOSPHATE SYNTHASE SUBUNIT SNO"/>
    <property type="match status" value="1"/>
</dbReference>
<comment type="catalytic activity">
    <reaction evidence="6 10">
        <text>aldehydo-D-ribose 5-phosphate + D-glyceraldehyde 3-phosphate + L-glutamine = pyridoxal 5'-phosphate + L-glutamate + phosphate + 3 H2O + H(+)</text>
        <dbReference type="Rhea" id="RHEA:31507"/>
        <dbReference type="ChEBI" id="CHEBI:15377"/>
        <dbReference type="ChEBI" id="CHEBI:15378"/>
        <dbReference type="ChEBI" id="CHEBI:29985"/>
        <dbReference type="ChEBI" id="CHEBI:43474"/>
        <dbReference type="ChEBI" id="CHEBI:58273"/>
        <dbReference type="ChEBI" id="CHEBI:58359"/>
        <dbReference type="ChEBI" id="CHEBI:59776"/>
        <dbReference type="ChEBI" id="CHEBI:597326"/>
        <dbReference type="EC" id="4.3.3.6"/>
    </reaction>
</comment>
<evidence type="ECO:0000313" key="13">
    <source>
        <dbReference type="EMBL" id="MBJ7608561.1"/>
    </source>
</evidence>
<comment type="pathway">
    <text evidence="10">Cofactor biosynthesis; pyridoxal 5'-phosphate biosynthesis.</text>
</comment>
<dbReference type="GO" id="GO:0004359">
    <property type="term" value="F:glutaminase activity"/>
    <property type="evidence" value="ECO:0007669"/>
    <property type="project" value="UniProtKB-UniRule"/>
</dbReference>
<evidence type="ECO:0000256" key="2">
    <source>
        <dbReference type="ARBA" id="ARBA00022801"/>
    </source>
</evidence>
<evidence type="ECO:0000256" key="11">
    <source>
        <dbReference type="PIRSR" id="PIRSR005639-1"/>
    </source>
</evidence>
<reference evidence="13 14" key="1">
    <citation type="submission" date="2020-10" db="EMBL/GenBank/DDBJ databases">
        <title>Ca. Dormibacterota MAGs.</title>
        <authorList>
            <person name="Montgomery K."/>
        </authorList>
    </citation>
    <scope>NUCLEOTIDE SEQUENCE [LARGE SCALE GENOMIC DNA]</scope>
    <source>
        <strain evidence="13">Mitchell_Peninsula_5</strain>
    </source>
</reference>
<evidence type="ECO:0000256" key="3">
    <source>
        <dbReference type="ARBA" id="ARBA00022898"/>
    </source>
</evidence>
<dbReference type="Proteomes" id="UP000614410">
    <property type="component" value="Unassembled WGS sequence"/>
</dbReference>
<feature type="binding site" evidence="10 12">
    <location>
        <begin position="57"/>
        <end position="59"/>
    </location>
    <ligand>
        <name>L-glutamine</name>
        <dbReference type="ChEBI" id="CHEBI:58359"/>
    </ligand>
</feature>
<dbReference type="GO" id="GO:0005829">
    <property type="term" value="C:cytosol"/>
    <property type="evidence" value="ECO:0007669"/>
    <property type="project" value="TreeGrafter"/>
</dbReference>
<accession>A0A934KFI2</accession>
<dbReference type="PROSITE" id="PS01236">
    <property type="entry name" value="PDXT_SNO_1"/>
    <property type="match status" value="1"/>
</dbReference>
<dbReference type="GO" id="GO:1903600">
    <property type="term" value="C:glutaminase complex"/>
    <property type="evidence" value="ECO:0007669"/>
    <property type="project" value="TreeGrafter"/>
</dbReference>
<evidence type="ECO:0000256" key="9">
    <source>
        <dbReference type="ARBA" id="ARBA00064749"/>
    </source>
</evidence>
<gene>
    <name evidence="10 13" type="primary">pdxT</name>
    <name evidence="13" type="ORF">JF887_03895</name>
</gene>
<keyword evidence="2 10" id="KW-0378">Hydrolase</keyword>
<name>A0A934KFI2_9BACT</name>
<comment type="similarity">
    <text evidence="1 10">Belongs to the glutaminase PdxT/SNO family.</text>
</comment>
<evidence type="ECO:0000256" key="12">
    <source>
        <dbReference type="PIRSR" id="PIRSR005639-2"/>
    </source>
</evidence>
<feature type="active site" description="Charge relay system" evidence="10 11">
    <location>
        <position position="183"/>
    </location>
</feature>
<feature type="active site" description="Nucleophile" evidence="10 11">
    <location>
        <position position="89"/>
    </location>
</feature>
<evidence type="ECO:0000256" key="6">
    <source>
        <dbReference type="ARBA" id="ARBA00047992"/>
    </source>
</evidence>
<evidence type="ECO:0000256" key="10">
    <source>
        <dbReference type="HAMAP-Rule" id="MF_01615"/>
    </source>
</evidence>
<dbReference type="PROSITE" id="PS51273">
    <property type="entry name" value="GATASE_TYPE_1"/>
    <property type="match status" value="1"/>
</dbReference>
<dbReference type="PANTHER" id="PTHR31559:SF0">
    <property type="entry name" value="PYRIDOXAL 5'-PHOSPHATE SYNTHASE SUBUNIT SNO1-RELATED"/>
    <property type="match status" value="1"/>
</dbReference>
<protein>
    <recommendedName>
        <fullName evidence="10">Pyridoxal 5'-phosphate synthase subunit PdxT</fullName>
        <ecNumber evidence="10">4.3.3.6</ecNumber>
    </recommendedName>
    <alternativeName>
        <fullName evidence="10">Pdx2</fullName>
    </alternativeName>
    <alternativeName>
        <fullName evidence="10">Pyridoxal 5'-phosphate synthase glutaminase subunit</fullName>
        <ecNumber evidence="10">3.5.1.2</ecNumber>
    </alternativeName>
</protein>
<evidence type="ECO:0000256" key="4">
    <source>
        <dbReference type="ARBA" id="ARBA00022962"/>
    </source>
</evidence>
<dbReference type="InterPro" id="IPR029062">
    <property type="entry name" value="Class_I_gatase-like"/>
</dbReference>
<dbReference type="InterPro" id="IPR002161">
    <property type="entry name" value="PdxT/SNO"/>
</dbReference>
<sequence>MPARPRGKLNIIRVGVLALQGDVREHLAAFRRCGAEAMTVRSADEFDEVDALAIPGGESTTMSKLLAAFNLEKPLRRRLDAGMPTLTTCAGLILLSREIVDGRPDQLATGTLDLTVRRNAYGSQVDSFEADLVLSELGDPPFRGVFIRAPRIHTWGAGVEVLASVGGEPVAVRQGLHVGLTFHPEMTGDDRIHQLFLEQLESARTEDAA</sequence>
<keyword evidence="3 10" id="KW-0663">Pyridoxal phosphate</keyword>
<proteinExistence type="inferred from homology"/>
<evidence type="ECO:0000256" key="5">
    <source>
        <dbReference type="ARBA" id="ARBA00023239"/>
    </source>
</evidence>
<organism evidence="13 14">
    <name type="scientific">Candidatus Amunia macphersoniae</name>
    <dbReference type="NCBI Taxonomy" id="3127014"/>
    <lineage>
        <taxon>Bacteria</taxon>
        <taxon>Bacillati</taxon>
        <taxon>Candidatus Dormiibacterota</taxon>
        <taxon>Candidatus Dormibacteria</taxon>
        <taxon>Candidatus Aeolococcales</taxon>
        <taxon>Candidatus Aeolococcaceae</taxon>
        <taxon>Candidatus Amunia</taxon>
    </lineage>
</organism>
<evidence type="ECO:0000313" key="14">
    <source>
        <dbReference type="Proteomes" id="UP000614410"/>
    </source>
</evidence>
<dbReference type="Gene3D" id="3.40.50.880">
    <property type="match status" value="1"/>
</dbReference>
<feature type="binding site" evidence="10 12">
    <location>
        <begin position="147"/>
        <end position="148"/>
    </location>
    <ligand>
        <name>L-glutamine</name>
        <dbReference type="ChEBI" id="CHEBI:58359"/>
    </ligand>
</feature>
<dbReference type="PROSITE" id="PS51130">
    <property type="entry name" value="PDXT_SNO_2"/>
    <property type="match status" value="1"/>
</dbReference>
<dbReference type="EC" id="4.3.3.6" evidence="10"/>
<dbReference type="GO" id="GO:0008614">
    <property type="term" value="P:pyridoxine metabolic process"/>
    <property type="evidence" value="ECO:0007669"/>
    <property type="project" value="TreeGrafter"/>
</dbReference>
<evidence type="ECO:0000256" key="1">
    <source>
        <dbReference type="ARBA" id="ARBA00008345"/>
    </source>
</evidence>
<dbReference type="AlphaFoldDB" id="A0A934KFI2"/>
<dbReference type="FunFam" id="3.40.50.880:FF:000010">
    <property type="entry name" value="uncharacterized protein LOC100176842 isoform X2"/>
    <property type="match status" value="1"/>
</dbReference>
<dbReference type="InterPro" id="IPR021196">
    <property type="entry name" value="PdxT/SNO_CS"/>
</dbReference>
<dbReference type="GO" id="GO:0042823">
    <property type="term" value="P:pyridoxal phosphate biosynthetic process"/>
    <property type="evidence" value="ECO:0007669"/>
    <property type="project" value="UniProtKB-UniRule"/>
</dbReference>
<feature type="binding site" evidence="10 12">
    <location>
        <position position="118"/>
    </location>
    <ligand>
        <name>L-glutamine</name>
        <dbReference type="ChEBI" id="CHEBI:58359"/>
    </ligand>
</feature>
<evidence type="ECO:0000256" key="7">
    <source>
        <dbReference type="ARBA" id="ARBA00049534"/>
    </source>
</evidence>
<dbReference type="EMBL" id="JAEKNN010000018">
    <property type="protein sequence ID" value="MBJ7608561.1"/>
    <property type="molecule type" value="Genomic_DNA"/>
</dbReference>
<dbReference type="GO" id="GO:0006543">
    <property type="term" value="P:L-glutamine catabolic process"/>
    <property type="evidence" value="ECO:0007669"/>
    <property type="project" value="UniProtKB-UniRule"/>
</dbReference>
<keyword evidence="5 10" id="KW-0456">Lyase</keyword>
<dbReference type="NCBIfam" id="TIGR03800">
    <property type="entry name" value="PLP_synth_Pdx2"/>
    <property type="match status" value="1"/>
</dbReference>
<dbReference type="GO" id="GO:0036381">
    <property type="term" value="F:pyridoxal 5'-phosphate synthase (glutamine hydrolysing) activity"/>
    <property type="evidence" value="ECO:0007669"/>
    <property type="project" value="UniProtKB-UniRule"/>
</dbReference>
<dbReference type="HAMAP" id="MF_01615">
    <property type="entry name" value="PdxT"/>
    <property type="match status" value="1"/>
</dbReference>